<evidence type="ECO:0000313" key="2">
    <source>
        <dbReference type="EnsemblPlants" id="OB11G19500.1"/>
    </source>
</evidence>
<dbReference type="AlphaFoldDB" id="J3N814"/>
<dbReference type="HOGENOM" id="CLU_2820131_0_0_1"/>
<evidence type="ECO:0000313" key="3">
    <source>
        <dbReference type="Proteomes" id="UP000006038"/>
    </source>
</evidence>
<dbReference type="EnsemblPlants" id="OB11G19500.1">
    <property type="protein sequence ID" value="OB11G19500.1"/>
    <property type="gene ID" value="OB11G19500"/>
</dbReference>
<evidence type="ECO:0000256" key="1">
    <source>
        <dbReference type="SAM" id="MobiDB-lite"/>
    </source>
</evidence>
<name>J3N814_ORYBR</name>
<protein>
    <submittedName>
        <fullName evidence="2">Uncharacterized protein</fullName>
    </submittedName>
</protein>
<keyword evidence="3" id="KW-1185">Reference proteome</keyword>
<organism evidence="2">
    <name type="scientific">Oryza brachyantha</name>
    <name type="common">malo sina</name>
    <dbReference type="NCBI Taxonomy" id="4533"/>
    <lineage>
        <taxon>Eukaryota</taxon>
        <taxon>Viridiplantae</taxon>
        <taxon>Streptophyta</taxon>
        <taxon>Embryophyta</taxon>
        <taxon>Tracheophyta</taxon>
        <taxon>Spermatophyta</taxon>
        <taxon>Magnoliopsida</taxon>
        <taxon>Liliopsida</taxon>
        <taxon>Poales</taxon>
        <taxon>Poaceae</taxon>
        <taxon>BOP clade</taxon>
        <taxon>Oryzoideae</taxon>
        <taxon>Oryzeae</taxon>
        <taxon>Oryzinae</taxon>
        <taxon>Oryza</taxon>
    </lineage>
</organism>
<reference evidence="2" key="2">
    <citation type="submission" date="2013-04" db="UniProtKB">
        <authorList>
            <consortium name="EnsemblPlants"/>
        </authorList>
    </citation>
    <scope>IDENTIFICATION</scope>
</reference>
<sequence length="67" mass="7730">ARQLYITVQNHTWVNPLDPKITLIIIYLGDKIYKHIDAESQLPMQSSKTGDRTGNIKLILPPLHHRD</sequence>
<reference evidence="2" key="1">
    <citation type="journal article" date="2013" name="Nat. Commun.">
        <title>Whole-genome sequencing of Oryza brachyantha reveals mechanisms underlying Oryza genome evolution.</title>
        <authorList>
            <person name="Chen J."/>
            <person name="Huang Q."/>
            <person name="Gao D."/>
            <person name="Wang J."/>
            <person name="Lang Y."/>
            <person name="Liu T."/>
            <person name="Li B."/>
            <person name="Bai Z."/>
            <person name="Luis Goicoechea J."/>
            <person name="Liang C."/>
            <person name="Chen C."/>
            <person name="Zhang W."/>
            <person name="Sun S."/>
            <person name="Liao Y."/>
            <person name="Zhang X."/>
            <person name="Yang L."/>
            <person name="Song C."/>
            <person name="Wang M."/>
            <person name="Shi J."/>
            <person name="Liu G."/>
            <person name="Liu J."/>
            <person name="Zhou H."/>
            <person name="Zhou W."/>
            <person name="Yu Q."/>
            <person name="An N."/>
            <person name="Chen Y."/>
            <person name="Cai Q."/>
            <person name="Wang B."/>
            <person name="Liu B."/>
            <person name="Min J."/>
            <person name="Huang Y."/>
            <person name="Wu H."/>
            <person name="Li Z."/>
            <person name="Zhang Y."/>
            <person name="Yin Y."/>
            <person name="Song W."/>
            <person name="Jiang J."/>
            <person name="Jackson S.A."/>
            <person name="Wing R.A."/>
            <person name="Wang J."/>
            <person name="Chen M."/>
        </authorList>
    </citation>
    <scope>NUCLEOTIDE SEQUENCE [LARGE SCALE GENOMIC DNA]</scope>
    <source>
        <strain evidence="2">cv. IRGC 101232</strain>
    </source>
</reference>
<dbReference type="Proteomes" id="UP000006038">
    <property type="component" value="Chromosome 11"/>
</dbReference>
<dbReference type="Gramene" id="OB11G19500.1">
    <property type="protein sequence ID" value="OB11G19500.1"/>
    <property type="gene ID" value="OB11G19500"/>
</dbReference>
<accession>J3N814</accession>
<feature type="region of interest" description="Disordered" evidence="1">
    <location>
        <begin position="44"/>
        <end position="67"/>
    </location>
</feature>
<proteinExistence type="predicted"/>